<dbReference type="Pfam" id="PF00389">
    <property type="entry name" value="2-Hacid_dh"/>
    <property type="match status" value="1"/>
</dbReference>
<organism evidence="4 5">
    <name type="scientific">Elysia marginata</name>
    <dbReference type="NCBI Taxonomy" id="1093978"/>
    <lineage>
        <taxon>Eukaryota</taxon>
        <taxon>Metazoa</taxon>
        <taxon>Spiralia</taxon>
        <taxon>Lophotrochozoa</taxon>
        <taxon>Mollusca</taxon>
        <taxon>Gastropoda</taxon>
        <taxon>Heterobranchia</taxon>
        <taxon>Euthyneura</taxon>
        <taxon>Panpulmonata</taxon>
        <taxon>Sacoglossa</taxon>
        <taxon>Placobranchoidea</taxon>
        <taxon>Plakobranchidae</taxon>
        <taxon>Elysia</taxon>
    </lineage>
</organism>
<dbReference type="PANTHER" id="PTHR10996:SF277">
    <property type="entry name" value="GLYOXYLATE REDUCTASE_HYDROXYPYRUVATE REDUCTASE"/>
    <property type="match status" value="1"/>
</dbReference>
<accession>A0AAV4F9E3</accession>
<dbReference type="SUPFAM" id="SSF52283">
    <property type="entry name" value="Formate/glycerate dehydrogenase catalytic domain-like"/>
    <property type="match status" value="1"/>
</dbReference>
<name>A0AAV4F9E3_9GAST</name>
<dbReference type="InterPro" id="IPR050223">
    <property type="entry name" value="D-isomer_2-hydroxyacid_DH"/>
</dbReference>
<comment type="caution">
    <text evidence="4">The sequence shown here is derived from an EMBL/GenBank/DDBJ whole genome shotgun (WGS) entry which is preliminary data.</text>
</comment>
<evidence type="ECO:0000313" key="5">
    <source>
        <dbReference type="Proteomes" id="UP000762676"/>
    </source>
</evidence>
<feature type="region of interest" description="Disordered" evidence="2">
    <location>
        <begin position="162"/>
        <end position="186"/>
    </location>
</feature>
<keyword evidence="5" id="KW-1185">Reference proteome</keyword>
<feature type="domain" description="D-isomer specific 2-hydroxyacid dehydrogenase catalytic" evidence="3">
    <location>
        <begin position="36"/>
        <end position="140"/>
    </location>
</feature>
<evidence type="ECO:0000313" key="4">
    <source>
        <dbReference type="EMBL" id="GFR69694.1"/>
    </source>
</evidence>
<dbReference type="GO" id="GO:0051287">
    <property type="term" value="F:NAD binding"/>
    <property type="evidence" value="ECO:0007669"/>
    <property type="project" value="InterPro"/>
</dbReference>
<keyword evidence="1" id="KW-0560">Oxidoreductase</keyword>
<evidence type="ECO:0000259" key="3">
    <source>
        <dbReference type="Pfam" id="PF00389"/>
    </source>
</evidence>
<protein>
    <submittedName>
        <fullName evidence="4">Glyoxylate reductase/hydroxypyruvate reductase</fullName>
    </submittedName>
</protein>
<dbReference type="GO" id="GO:0008465">
    <property type="term" value="F:hydroxypyruvate reductase (NADH) activity"/>
    <property type="evidence" value="ECO:0007669"/>
    <property type="project" value="TreeGrafter"/>
</dbReference>
<evidence type="ECO:0000256" key="2">
    <source>
        <dbReference type="SAM" id="MobiDB-lite"/>
    </source>
</evidence>
<dbReference type="Proteomes" id="UP000762676">
    <property type="component" value="Unassembled WGS sequence"/>
</dbReference>
<dbReference type="GO" id="GO:0005829">
    <property type="term" value="C:cytosol"/>
    <property type="evidence" value="ECO:0007669"/>
    <property type="project" value="TreeGrafter"/>
</dbReference>
<sequence length="186" mass="20578">MKNTLLTAFYFNFCDVSADWCDTKTRISNNMTRPRVFVTRSVHQEAIDHLKEKCEVDIWDSDQAVPRNELLKRVKGVAGIFCTISDNIDVEVLDAAGSSLKIVATMSVGTHHISTFECRKRDIYVATTPDVAADSAAEFTVTLLLMVARRCLEGPPSGADEELHCDPSLGHQHHKGTPGYGQEHCA</sequence>
<reference evidence="4 5" key="1">
    <citation type="journal article" date="2021" name="Elife">
        <title>Chloroplast acquisition without the gene transfer in kleptoplastic sea slugs, Plakobranchus ocellatus.</title>
        <authorList>
            <person name="Maeda T."/>
            <person name="Takahashi S."/>
            <person name="Yoshida T."/>
            <person name="Shimamura S."/>
            <person name="Takaki Y."/>
            <person name="Nagai Y."/>
            <person name="Toyoda A."/>
            <person name="Suzuki Y."/>
            <person name="Arimoto A."/>
            <person name="Ishii H."/>
            <person name="Satoh N."/>
            <person name="Nishiyama T."/>
            <person name="Hasebe M."/>
            <person name="Maruyama T."/>
            <person name="Minagawa J."/>
            <person name="Obokata J."/>
            <person name="Shigenobu S."/>
        </authorList>
    </citation>
    <scope>NUCLEOTIDE SEQUENCE [LARGE SCALE GENOMIC DNA]</scope>
</reference>
<dbReference type="InterPro" id="IPR006139">
    <property type="entry name" value="D-isomer_2_OHA_DH_cat_dom"/>
</dbReference>
<dbReference type="PANTHER" id="PTHR10996">
    <property type="entry name" value="2-HYDROXYACID DEHYDROGENASE-RELATED"/>
    <property type="match status" value="1"/>
</dbReference>
<proteinExistence type="predicted"/>
<dbReference type="GO" id="GO:0030267">
    <property type="term" value="F:glyoxylate reductase (NADPH) activity"/>
    <property type="evidence" value="ECO:0007669"/>
    <property type="project" value="TreeGrafter"/>
</dbReference>
<evidence type="ECO:0000256" key="1">
    <source>
        <dbReference type="ARBA" id="ARBA00023002"/>
    </source>
</evidence>
<dbReference type="Gene3D" id="3.40.50.720">
    <property type="entry name" value="NAD(P)-binding Rossmann-like Domain"/>
    <property type="match status" value="2"/>
</dbReference>
<dbReference type="EMBL" id="BMAT01004166">
    <property type="protein sequence ID" value="GFR69694.1"/>
    <property type="molecule type" value="Genomic_DNA"/>
</dbReference>
<dbReference type="AlphaFoldDB" id="A0AAV4F9E3"/>
<gene>
    <name evidence="4" type="ORF">ElyMa_002056600</name>
</gene>